<protein>
    <submittedName>
        <fullName evidence="2">Uncharacterized protein</fullName>
    </submittedName>
</protein>
<proteinExistence type="predicted"/>
<name>A0A127HU98_PSEAZ</name>
<dbReference type="RefSeq" id="WP_061434653.1">
    <property type="nucleotide sequence ID" value="NZ_CP014546.1"/>
</dbReference>
<evidence type="ECO:0000256" key="1">
    <source>
        <dbReference type="SAM" id="MobiDB-lite"/>
    </source>
</evidence>
<organism evidence="2 3">
    <name type="scientific">Pseudomonas azotoformans</name>
    <dbReference type="NCBI Taxonomy" id="47878"/>
    <lineage>
        <taxon>Bacteria</taxon>
        <taxon>Pseudomonadati</taxon>
        <taxon>Pseudomonadota</taxon>
        <taxon>Gammaproteobacteria</taxon>
        <taxon>Pseudomonadales</taxon>
        <taxon>Pseudomonadaceae</taxon>
        <taxon>Pseudomonas</taxon>
    </lineage>
</organism>
<dbReference type="KEGG" id="pazo:AYR47_06460"/>
<evidence type="ECO:0000313" key="3">
    <source>
        <dbReference type="Proteomes" id="UP000070516"/>
    </source>
</evidence>
<accession>A0A127HU98</accession>
<feature type="region of interest" description="Disordered" evidence="1">
    <location>
        <begin position="955"/>
        <end position="975"/>
    </location>
</feature>
<dbReference type="EMBL" id="CP014546">
    <property type="protein sequence ID" value="AMN77991.1"/>
    <property type="molecule type" value="Genomic_DNA"/>
</dbReference>
<reference evidence="2 3" key="1">
    <citation type="submission" date="2016-02" db="EMBL/GenBank/DDBJ databases">
        <title>Complete genome sequence of Pseudomonas azotoformans S4.</title>
        <authorList>
            <person name="Fang Y."/>
            <person name="Wu L."/>
            <person name="Feng G."/>
        </authorList>
    </citation>
    <scope>NUCLEOTIDE SEQUENCE [LARGE SCALE GENOMIC DNA]</scope>
    <source>
        <strain evidence="2 3">S4</strain>
    </source>
</reference>
<gene>
    <name evidence="2" type="ORF">AYR47_06460</name>
</gene>
<sequence>MTTPSSTYSHQTLTDTLVTQMSTGPAFREVAATLLREQLKDLYPTLDIDPNVTMVGAPLWGIDDGHVVPVDRHYQALTDILAAQAVLAVPALYIEGEHFLTQLPIIEPAVHLPVRILDIAGLINMLAPVMLRAYQQAQMEYWNASEADSGPRWHALSTTLRDFWNVQQAGGLSDDECEMARQLYRTPDYAQRSLNDPQAVKAYVIDIDRIDDDGKVTHLDEHLISVLISKRNGHEVILTHSLLGSFKKYTNLEQLGQDLPQLLSSALGGMKVQWRLVEPGGDFFDYLACAFISLQIMAIGSISFSDLREPGASQQSLTQAPTPQATLSESDLQPYVDALPDWLTEASASDQDAFSRHLKDLATLHSLNRGKRYQDDLSPIQQYTLDQLNAEMLKDHPEASTQWLDNLDIVVRSPVIWGLFPVPGQFDTTQFSLTELALQNLIALPQGVKTLRQRNPQTLPDWLTLDYLESLISRVDIGNTYPAQVKTVLLDDPLESARRQLLYTQHLRIQLPLLALQCKIRDEGGINEQGYRYICALMQAAPADREVDGQTIVIRPLGFVPTRRLDTTPDVVANMFVIGPQDMSAGPCLLYRPLLDKPLSQFPSPDNLLYALQQSISLRESVLAWLPDRTRDDYAQFVFPNNLPSPWAVATFVLDPLKALAMSGPVKLSQNVVIGDLFATLYNANANALVTLADRQSVSNTEARWATFKRIGWAIFNAALPFLGRITGTAAWIWQIMEQLQDVVDAKAHPEQASPWAALADLLLNIGMAITLHCVTHRSPGLANKEKPLPIARPQPPTRLKPEIVRKLATISSDTLGPHDRPLYISGAVNRTPTRLATVLDSFKVTKPDTLGAVNDKAGAHQHLYRGGQHWYAPVGTRWFQVLVDENDTVLIADPTRPERTGPPLIHNSQGQWFVDTRLRLRGGGPKLMTQKARDLAKKKADELREKLKAFENRKKTAQGELQRARSELDEGPSTSVDTLRRTYIRTLETQRTEYESALQMLKEMHIHEPSAEYAPKALSYIKVQTKMTQAAMAEILVNFTPKWRTVYEQLQHQAKTAQARPVEDFREMRDLTGRLLIQLEYMHGRFTELKSLGKDGALLLSTLKSTMPVYTPDDLRAIRVTLNRNLCLPRYTFTTEPAAWVEIDRIIDTADIAVQCLHDTLKESSDRRLDERIDTLSNLIEQFQLIDERLQDFPVEFSENAITDQLLEVRGELTYLQRRAVKTLGVLSTQRSLFRSRPTPPSTPPRPAKQFIHTRYHGLLIGEPRLSSVGLETGLVDIRSPLTNQILSTYHEKSKGVWVVRERTPPPSREPVVLDIQLSINQGQALLDGLPTFLARAKTHANQADRAPFGIEYLYHQHARQLEQAISTIEQALTQHNITEIDVLSTSASGVTKALDAALIDLNQQSNQLVQRTLKAYPPTVSGLEWLKHHNVITIKKTQARRRIKGAKPDYLDEYTIIDRGNDKVLWYAHFHYSTDWTPDKAYLSARLKTPAEHALGAAADSTKGLDRKQAIAFYRSEISLEKARELFFDRPKSTSST</sequence>
<evidence type="ECO:0000313" key="2">
    <source>
        <dbReference type="EMBL" id="AMN77991.1"/>
    </source>
</evidence>
<dbReference type="Proteomes" id="UP000070516">
    <property type="component" value="Chromosome"/>
</dbReference>